<evidence type="ECO:0000256" key="3">
    <source>
        <dbReference type="ARBA" id="ARBA00022676"/>
    </source>
</evidence>
<dbReference type="InterPro" id="IPR029044">
    <property type="entry name" value="Nucleotide-diphossugar_trans"/>
</dbReference>
<evidence type="ECO:0000313" key="14">
    <source>
        <dbReference type="Proteomes" id="UP000677054"/>
    </source>
</evidence>
<comment type="subcellular location">
    <subcellularLocation>
        <location evidence="1">Membrane</location>
        <topology evidence="1">Single-pass type II membrane protein</topology>
    </subcellularLocation>
</comment>
<dbReference type="PANTHER" id="PTHR46012:SF2">
    <property type="entry name" value="IP22168P"/>
    <property type="match status" value="1"/>
</dbReference>
<evidence type="ECO:0000256" key="11">
    <source>
        <dbReference type="ARBA" id="ARBA00038854"/>
    </source>
</evidence>
<evidence type="ECO:0000313" key="13">
    <source>
        <dbReference type="EMBL" id="CAD7247666.1"/>
    </source>
</evidence>
<keyword evidence="7" id="KW-1133">Transmembrane helix</keyword>
<evidence type="ECO:0000256" key="10">
    <source>
        <dbReference type="ARBA" id="ARBA00037301"/>
    </source>
</evidence>
<accession>A0A7R8XCB8</accession>
<dbReference type="InterPro" id="IPR002495">
    <property type="entry name" value="Glyco_trans_8"/>
</dbReference>
<keyword evidence="3" id="KW-0328">Glycosyltransferase</keyword>
<evidence type="ECO:0000256" key="12">
    <source>
        <dbReference type="ARBA" id="ARBA00049181"/>
    </source>
</evidence>
<name>A0A7R8XCB8_9CRUS</name>
<evidence type="ECO:0000256" key="2">
    <source>
        <dbReference type="ARBA" id="ARBA00006351"/>
    </source>
</evidence>
<dbReference type="EMBL" id="CAJPEV010001531">
    <property type="protein sequence ID" value="CAG0893169.1"/>
    <property type="molecule type" value="Genomic_DNA"/>
</dbReference>
<keyword evidence="14" id="KW-1185">Reference proteome</keyword>
<organism evidence="13">
    <name type="scientific">Darwinula stevensoni</name>
    <dbReference type="NCBI Taxonomy" id="69355"/>
    <lineage>
        <taxon>Eukaryota</taxon>
        <taxon>Metazoa</taxon>
        <taxon>Ecdysozoa</taxon>
        <taxon>Arthropoda</taxon>
        <taxon>Crustacea</taxon>
        <taxon>Oligostraca</taxon>
        <taxon>Ostracoda</taxon>
        <taxon>Podocopa</taxon>
        <taxon>Podocopida</taxon>
        <taxon>Darwinulocopina</taxon>
        <taxon>Darwinuloidea</taxon>
        <taxon>Darwinulidae</taxon>
        <taxon>Darwinula</taxon>
    </lineage>
</organism>
<evidence type="ECO:0000256" key="4">
    <source>
        <dbReference type="ARBA" id="ARBA00022679"/>
    </source>
</evidence>
<evidence type="ECO:0000256" key="7">
    <source>
        <dbReference type="ARBA" id="ARBA00022989"/>
    </source>
</evidence>
<dbReference type="AlphaFoldDB" id="A0A7R8XCB8"/>
<dbReference type="Gene3D" id="3.90.550.10">
    <property type="entry name" value="Spore Coat Polysaccharide Biosynthesis Protein SpsA, Chain A"/>
    <property type="match status" value="1"/>
</dbReference>
<reference evidence="13" key="1">
    <citation type="submission" date="2020-11" db="EMBL/GenBank/DDBJ databases">
        <authorList>
            <person name="Tran Van P."/>
        </authorList>
    </citation>
    <scope>NUCLEOTIDE SEQUENCE</scope>
</reference>
<gene>
    <name evidence="13" type="ORF">DSTB1V02_LOCUS7491</name>
</gene>
<keyword evidence="8" id="KW-0472">Membrane</keyword>
<dbReference type="GO" id="GO:0140563">
    <property type="term" value="F:UDP-D-xylose:beta-D-glucoside alpha-1,3-D-xylosyltransferase activity"/>
    <property type="evidence" value="ECO:0007669"/>
    <property type="project" value="UniProtKB-EC"/>
</dbReference>
<comment type="function">
    <text evidence="10">Glycosyltransferase which elongates the O-linked glucose attached to EGF-like repeats in the extracellular domain of Notch proteins by catalyzing the addition of xylose.</text>
</comment>
<evidence type="ECO:0000256" key="6">
    <source>
        <dbReference type="ARBA" id="ARBA00022968"/>
    </source>
</evidence>
<dbReference type="SUPFAM" id="SSF53448">
    <property type="entry name" value="Nucleotide-diphospho-sugar transferases"/>
    <property type="match status" value="1"/>
</dbReference>
<evidence type="ECO:0000256" key="5">
    <source>
        <dbReference type="ARBA" id="ARBA00022692"/>
    </source>
</evidence>
<dbReference type="EC" id="2.4.2.42" evidence="11"/>
<dbReference type="InterPro" id="IPR051993">
    <property type="entry name" value="Glycosyltransferase_8"/>
</dbReference>
<dbReference type="OrthoDB" id="6238971at2759"/>
<proteinExistence type="inferred from homology"/>
<keyword evidence="9" id="KW-0325">Glycoprotein</keyword>
<comment type="similarity">
    <text evidence="2">Belongs to the glycosyltransferase 8 family.</text>
</comment>
<evidence type="ECO:0000256" key="8">
    <source>
        <dbReference type="ARBA" id="ARBA00023136"/>
    </source>
</evidence>
<dbReference type="GO" id="GO:0016266">
    <property type="term" value="P:protein O-linked glycosylation via N-acetyl-galactosamine"/>
    <property type="evidence" value="ECO:0007669"/>
    <property type="project" value="TreeGrafter"/>
</dbReference>
<keyword evidence="4" id="KW-0808">Transferase</keyword>
<keyword evidence="6" id="KW-0735">Signal-anchor</keyword>
<evidence type="ECO:0000256" key="1">
    <source>
        <dbReference type="ARBA" id="ARBA00004606"/>
    </source>
</evidence>
<evidence type="ECO:0000256" key="9">
    <source>
        <dbReference type="ARBA" id="ARBA00023180"/>
    </source>
</evidence>
<dbReference type="Pfam" id="PF01501">
    <property type="entry name" value="Glyco_transf_8"/>
    <property type="match status" value="1"/>
</dbReference>
<comment type="catalytic activity">
    <reaction evidence="12">
        <text>3-O-(beta-D-glucosyl)-L-seryl-[EGF-like domain protein] + UDP-alpha-D-xylose = 3-O-[alpha-D-xylosyl-(1-&gt;3)-beta-D-glucosyl]-L-seryl-[EGF-like domain protein] + UDP + H(+)</text>
        <dbReference type="Rhea" id="RHEA:56064"/>
        <dbReference type="Rhea" id="RHEA-COMP:14610"/>
        <dbReference type="Rhea" id="RHEA-COMP:14611"/>
        <dbReference type="ChEBI" id="CHEBI:15378"/>
        <dbReference type="ChEBI" id="CHEBI:57632"/>
        <dbReference type="ChEBI" id="CHEBI:58223"/>
        <dbReference type="ChEBI" id="CHEBI:140575"/>
        <dbReference type="ChEBI" id="CHEBI:140576"/>
        <dbReference type="EC" id="2.4.2.42"/>
    </reaction>
</comment>
<dbReference type="EMBL" id="LR901048">
    <property type="protein sequence ID" value="CAD7247666.1"/>
    <property type="molecule type" value="Genomic_DNA"/>
</dbReference>
<keyword evidence="5" id="KW-0812">Transmembrane</keyword>
<dbReference type="GO" id="GO:0016020">
    <property type="term" value="C:membrane"/>
    <property type="evidence" value="ECO:0007669"/>
    <property type="project" value="UniProtKB-SubCell"/>
</dbReference>
<dbReference type="PANTHER" id="PTHR46012">
    <property type="entry name" value="IP22168P"/>
    <property type="match status" value="1"/>
</dbReference>
<protein>
    <recommendedName>
        <fullName evidence="11">UDP-D-xylose:beta-D-glucoside alpha-1,3-D-xylosyltransferase</fullName>
        <ecNumber evidence="11">2.4.2.42</ecNumber>
    </recommendedName>
</protein>
<sequence length="367" mass="42410">MAPLRWKLYLAVPPAVVVLYLTNIFFLDTRISLPEVWLHPKILAGTGKDPRPVVVTAACGVEATKELLFSLRSLILFSHVPFRYVVIADGAAAKLLYQVQRTIPPHVQLEIVGIYKRIPWKYRPWHDAFHEPCTWQRLYLPEILPYDSLVLYVDVDILFFEGIEDVWQVFSQLGPEHVIGITMEHEENSTTSIYQTSNGHVPHYGKTGIQAGIFVMDLEKVRSWGWKEEIQGILEERQGDIIYKDQDVLNIYGHRHQEAIKILPCRWNFRQEHCRYEGNRCLSAYKEGIGILHGAGGSFETWEFPGIRKAADVFREWDFLKKNASGLADEMERRIAMLDDDPSCDPLRLRFFSKTFRKQSSQSFVTS</sequence>
<dbReference type="Proteomes" id="UP000677054">
    <property type="component" value="Unassembled WGS sequence"/>
</dbReference>